<keyword evidence="1" id="KW-0812">Transmembrane</keyword>
<keyword evidence="1" id="KW-1133">Transmembrane helix</keyword>
<evidence type="ECO:0000313" key="3">
    <source>
        <dbReference type="Proteomes" id="UP000243579"/>
    </source>
</evidence>
<feature type="transmembrane region" description="Helical" evidence="1">
    <location>
        <begin position="91"/>
        <end position="112"/>
    </location>
</feature>
<sequence>MVSAMRTRVLAFVVINFGLPMAIFALCSGRMSDVVALTLSGIPPAAQALHGVVKHKIFDVIALTVLFSIVASVLLAVLTSDARLLLVKDSFVTFVTGTAFLGSLCCATENLIWRYNRQFAGPDAQADLDAKWAYPEVQRTTRLICVVWGVGLIFEALLRVVLVYVLPVHTMGYLSTIIMLTFVGMLVAWTLLYTRSRANAQAALEVDTPFTEA</sequence>
<feature type="transmembrane region" description="Helical" evidence="1">
    <location>
        <begin position="143"/>
        <end position="166"/>
    </location>
</feature>
<comment type="caution">
    <text evidence="2">The sequence shown here is derived from an EMBL/GenBank/DDBJ whole genome shotgun (WGS) entry which is preliminary data.</text>
</comment>
<protein>
    <recommendedName>
        <fullName evidence="4">Transmembrane protein</fullName>
    </recommendedName>
</protein>
<proteinExistence type="predicted"/>
<gene>
    <name evidence="2" type="ORF">ACHHYP_15202</name>
</gene>
<dbReference type="EMBL" id="JNBR01002405">
    <property type="protein sequence ID" value="OQR83024.1"/>
    <property type="molecule type" value="Genomic_DNA"/>
</dbReference>
<dbReference type="Proteomes" id="UP000243579">
    <property type="component" value="Unassembled WGS sequence"/>
</dbReference>
<dbReference type="AlphaFoldDB" id="A0A1V9YBE1"/>
<keyword evidence="3" id="KW-1185">Reference proteome</keyword>
<organism evidence="2 3">
    <name type="scientific">Achlya hypogyna</name>
    <name type="common">Oomycete</name>
    <name type="synonym">Protoachlya hypogyna</name>
    <dbReference type="NCBI Taxonomy" id="1202772"/>
    <lineage>
        <taxon>Eukaryota</taxon>
        <taxon>Sar</taxon>
        <taxon>Stramenopiles</taxon>
        <taxon>Oomycota</taxon>
        <taxon>Saprolegniomycetes</taxon>
        <taxon>Saprolegniales</taxon>
        <taxon>Achlyaceae</taxon>
        <taxon>Achlya</taxon>
    </lineage>
</organism>
<evidence type="ECO:0000313" key="2">
    <source>
        <dbReference type="EMBL" id="OQR83024.1"/>
    </source>
</evidence>
<evidence type="ECO:0000256" key="1">
    <source>
        <dbReference type="SAM" id="Phobius"/>
    </source>
</evidence>
<feature type="transmembrane region" description="Helical" evidence="1">
    <location>
        <begin position="60"/>
        <end position="79"/>
    </location>
</feature>
<accession>A0A1V9YBE1</accession>
<dbReference type="NCBIfam" id="NF041646">
    <property type="entry name" value="VC0807_fam"/>
    <property type="match status" value="1"/>
</dbReference>
<reference evidence="2 3" key="1">
    <citation type="journal article" date="2014" name="Genome Biol. Evol.">
        <title>The secreted proteins of Achlya hypogyna and Thraustotheca clavata identify the ancestral oomycete secretome and reveal gene acquisitions by horizontal gene transfer.</title>
        <authorList>
            <person name="Misner I."/>
            <person name="Blouin N."/>
            <person name="Leonard G."/>
            <person name="Richards T.A."/>
            <person name="Lane C.E."/>
        </authorList>
    </citation>
    <scope>NUCLEOTIDE SEQUENCE [LARGE SCALE GENOMIC DNA]</scope>
    <source>
        <strain evidence="2 3">ATCC 48635</strain>
    </source>
</reference>
<feature type="transmembrane region" description="Helical" evidence="1">
    <location>
        <begin position="34"/>
        <end position="53"/>
    </location>
</feature>
<evidence type="ECO:0008006" key="4">
    <source>
        <dbReference type="Google" id="ProtNLM"/>
    </source>
</evidence>
<name>A0A1V9YBE1_ACHHY</name>
<keyword evidence="1" id="KW-0472">Membrane</keyword>
<feature type="transmembrane region" description="Helical" evidence="1">
    <location>
        <begin position="172"/>
        <end position="192"/>
    </location>
</feature>
<dbReference type="OrthoDB" id="78414at2759"/>